<dbReference type="EMBL" id="VSRR010021349">
    <property type="protein sequence ID" value="MPC63857.1"/>
    <property type="molecule type" value="Genomic_DNA"/>
</dbReference>
<evidence type="ECO:0000313" key="2">
    <source>
        <dbReference type="Proteomes" id="UP000324222"/>
    </source>
</evidence>
<dbReference type="OrthoDB" id="63112at2759"/>
<dbReference type="InterPro" id="IPR032675">
    <property type="entry name" value="LRR_dom_sf"/>
</dbReference>
<comment type="caution">
    <text evidence="1">The sequence shown here is derived from an EMBL/GenBank/DDBJ whole genome shotgun (WGS) entry which is preliminary data.</text>
</comment>
<sequence>MPPLKTIQQLKTLSTSALTNFLASAFVKIVGGDPIVRRIVEVTEALTRPRRGKKHDVGFEMRVQRLHRALSHTLDTLLGSHVATLDLTPIQHQVLKWLSTCRLNNRDPKATGSLTTARLENMMLVVLGENVSRLASLSTLIWPHLVTGEAIKLIGGHCRSLKRLELACNCEATFAMNYVKEDPEFAKQEKALVSSLGALYDRAPGDFSGTKPGGCPKLKKLILPRLDDEDGGLAMHVTRALCHLRGLESITGAPMLVSLSQLRQERNAPSSLSLKHLSDIDTYNRRPVPDMQYLTQIVPKLTTIEVIMSENVTVAVLNAFPSATSLSLTLPDFYLSARRYKNLRHLDINLEFQVAWPLLQALSKGRIPLETLTIRHSTFQMGLDSCTNEISILAPVRLPSLTSFTLIRSSFIEFNALKTLMSGTPNLKNLTLTLTDDRNYMVDELNDSLVNVIAPFLPSLTSFTAECQYKTNLYNQPNCVLTMAAVEMLCDKCPLLKFIGHLDVWDVTEEEVKRLNDWVKRNNYDLHVV</sequence>
<dbReference type="SUPFAM" id="SSF52047">
    <property type="entry name" value="RNI-like"/>
    <property type="match status" value="1"/>
</dbReference>
<organism evidence="1 2">
    <name type="scientific">Portunus trituberculatus</name>
    <name type="common">Swimming crab</name>
    <name type="synonym">Neptunus trituberculatus</name>
    <dbReference type="NCBI Taxonomy" id="210409"/>
    <lineage>
        <taxon>Eukaryota</taxon>
        <taxon>Metazoa</taxon>
        <taxon>Ecdysozoa</taxon>
        <taxon>Arthropoda</taxon>
        <taxon>Crustacea</taxon>
        <taxon>Multicrustacea</taxon>
        <taxon>Malacostraca</taxon>
        <taxon>Eumalacostraca</taxon>
        <taxon>Eucarida</taxon>
        <taxon>Decapoda</taxon>
        <taxon>Pleocyemata</taxon>
        <taxon>Brachyura</taxon>
        <taxon>Eubrachyura</taxon>
        <taxon>Portunoidea</taxon>
        <taxon>Portunidae</taxon>
        <taxon>Portuninae</taxon>
        <taxon>Portunus</taxon>
    </lineage>
</organism>
<protein>
    <submittedName>
        <fullName evidence="1">Uncharacterized protein</fullName>
    </submittedName>
</protein>
<dbReference type="AlphaFoldDB" id="A0A5B7H3E1"/>
<gene>
    <name evidence="1" type="ORF">E2C01_057964</name>
</gene>
<evidence type="ECO:0000313" key="1">
    <source>
        <dbReference type="EMBL" id="MPC63857.1"/>
    </source>
</evidence>
<dbReference type="Gene3D" id="3.80.10.10">
    <property type="entry name" value="Ribonuclease Inhibitor"/>
    <property type="match status" value="1"/>
</dbReference>
<accession>A0A5B7H3E1</accession>
<dbReference type="Proteomes" id="UP000324222">
    <property type="component" value="Unassembled WGS sequence"/>
</dbReference>
<proteinExistence type="predicted"/>
<keyword evidence="2" id="KW-1185">Reference proteome</keyword>
<reference evidence="1 2" key="1">
    <citation type="submission" date="2019-05" db="EMBL/GenBank/DDBJ databases">
        <title>Another draft genome of Portunus trituberculatus and its Hox gene families provides insights of decapod evolution.</title>
        <authorList>
            <person name="Jeong J.-H."/>
            <person name="Song I."/>
            <person name="Kim S."/>
            <person name="Choi T."/>
            <person name="Kim D."/>
            <person name="Ryu S."/>
            <person name="Kim W."/>
        </authorList>
    </citation>
    <scope>NUCLEOTIDE SEQUENCE [LARGE SCALE GENOMIC DNA]</scope>
    <source>
        <tissue evidence="1">Muscle</tissue>
    </source>
</reference>
<name>A0A5B7H3E1_PORTR</name>